<protein>
    <submittedName>
        <fullName evidence="1">Uncharacterized protein</fullName>
    </submittedName>
</protein>
<gene>
    <name evidence="1" type="ORF">F444_03735</name>
</gene>
<dbReference type="AlphaFoldDB" id="A0A081AT20"/>
<accession>A0A081AT20</accession>
<evidence type="ECO:0000313" key="1">
    <source>
        <dbReference type="EMBL" id="ETO82031.1"/>
    </source>
</evidence>
<dbReference type="Proteomes" id="UP000028582">
    <property type="component" value="Unassembled WGS sequence"/>
</dbReference>
<organism evidence="1 2">
    <name type="scientific">Phytophthora nicotianae P1976</name>
    <dbReference type="NCBI Taxonomy" id="1317066"/>
    <lineage>
        <taxon>Eukaryota</taxon>
        <taxon>Sar</taxon>
        <taxon>Stramenopiles</taxon>
        <taxon>Oomycota</taxon>
        <taxon>Peronosporomycetes</taxon>
        <taxon>Peronosporales</taxon>
        <taxon>Peronosporaceae</taxon>
        <taxon>Phytophthora</taxon>
    </lineage>
</organism>
<comment type="caution">
    <text evidence="1">The sequence shown here is derived from an EMBL/GenBank/DDBJ whole genome shotgun (WGS) entry which is preliminary data.</text>
</comment>
<proteinExistence type="predicted"/>
<evidence type="ECO:0000313" key="2">
    <source>
        <dbReference type="Proteomes" id="UP000028582"/>
    </source>
</evidence>
<sequence length="60" mass="7417">MKRIQNNSKERAMYVNNETESWLQCYCNDKYRCGYYGARRLYTLRKSRDYVEICEKLQYA</sequence>
<name>A0A081AT20_PHYNI</name>
<dbReference type="EMBL" id="ANJA01000758">
    <property type="protein sequence ID" value="ETO82031.1"/>
    <property type="molecule type" value="Genomic_DNA"/>
</dbReference>
<reference evidence="1 2" key="1">
    <citation type="submission" date="2013-11" db="EMBL/GenBank/DDBJ databases">
        <title>The Genome Sequence of Phytophthora parasitica P1976.</title>
        <authorList>
            <consortium name="The Broad Institute Genomics Platform"/>
            <person name="Russ C."/>
            <person name="Tyler B."/>
            <person name="Panabieres F."/>
            <person name="Shan W."/>
            <person name="Tripathy S."/>
            <person name="Grunwald N."/>
            <person name="Machado M."/>
            <person name="Johnson C.S."/>
            <person name="Walker B."/>
            <person name="Young S."/>
            <person name="Zeng Q."/>
            <person name="Gargeya S."/>
            <person name="Fitzgerald M."/>
            <person name="Haas B."/>
            <person name="Abouelleil A."/>
            <person name="Allen A.W."/>
            <person name="Alvarado L."/>
            <person name="Arachchi H.M."/>
            <person name="Berlin A.M."/>
            <person name="Chapman S.B."/>
            <person name="Gainer-Dewar J."/>
            <person name="Goldberg J."/>
            <person name="Griggs A."/>
            <person name="Gujja S."/>
            <person name="Hansen M."/>
            <person name="Howarth C."/>
            <person name="Imamovic A."/>
            <person name="Ireland A."/>
            <person name="Larimer J."/>
            <person name="McCowan C."/>
            <person name="Murphy C."/>
            <person name="Pearson M."/>
            <person name="Poon T.W."/>
            <person name="Priest M."/>
            <person name="Roberts A."/>
            <person name="Saif S."/>
            <person name="Shea T."/>
            <person name="Sisk P."/>
            <person name="Sykes S."/>
            <person name="Wortman J."/>
            <person name="Nusbaum C."/>
            <person name="Birren B."/>
        </authorList>
    </citation>
    <scope>NUCLEOTIDE SEQUENCE [LARGE SCALE GENOMIC DNA]</scope>
    <source>
        <strain evidence="1 2">P1976</strain>
    </source>
</reference>